<dbReference type="InterPro" id="IPR016040">
    <property type="entry name" value="NAD(P)-bd_dom"/>
</dbReference>
<evidence type="ECO:0000259" key="1">
    <source>
        <dbReference type="Pfam" id="PF13460"/>
    </source>
</evidence>
<sequence length="213" mass="23836">MKNQITIFGATGMVGKRLVERATKRGYKVKILVRSIENLGWLDSGVEIIEGNYFDHSKLKEAMEGSVAILSTIGPPIKAKSKDVDETKYHKSLKFITETMPAEGVEKLISIAGAGIKYPGEKLSFSRKIIRLMLKMMAKQLINVKDGELEILYNSTINFVNIRPPMVKDIEGDLKVDANNVVGMKVSLNQLCDFMLDNIDNNSWNRRFPIVGS</sequence>
<feature type="domain" description="NAD(P)-binding" evidence="1">
    <location>
        <begin position="9"/>
        <end position="201"/>
    </location>
</feature>
<dbReference type="Proteomes" id="UP000467305">
    <property type="component" value="Unassembled WGS sequence"/>
</dbReference>
<dbReference type="EMBL" id="WAAU01000030">
    <property type="protein sequence ID" value="KAB1153935.1"/>
    <property type="molecule type" value="Genomic_DNA"/>
</dbReference>
<dbReference type="InterPro" id="IPR051606">
    <property type="entry name" value="Polyketide_Oxido-like"/>
</dbReference>
<dbReference type="Pfam" id="PF13460">
    <property type="entry name" value="NAD_binding_10"/>
    <property type="match status" value="1"/>
</dbReference>
<evidence type="ECO:0000313" key="2">
    <source>
        <dbReference type="EMBL" id="KAB1153935.1"/>
    </source>
</evidence>
<dbReference type="OrthoDB" id="623995at2"/>
<comment type="caution">
    <text evidence="2">The sequence shown here is derived from an EMBL/GenBank/DDBJ whole genome shotgun (WGS) entry which is preliminary data.</text>
</comment>
<dbReference type="SUPFAM" id="SSF51735">
    <property type="entry name" value="NAD(P)-binding Rossmann-fold domains"/>
    <property type="match status" value="1"/>
</dbReference>
<accession>A0A7J5A8S1</accession>
<dbReference type="PANTHER" id="PTHR43355:SF2">
    <property type="entry name" value="FLAVIN REDUCTASE (NADPH)"/>
    <property type="match status" value="1"/>
</dbReference>
<proteinExistence type="predicted"/>
<dbReference type="RefSeq" id="WP_150901055.1">
    <property type="nucleotide sequence ID" value="NZ_WAAU01000030.1"/>
</dbReference>
<dbReference type="InterPro" id="IPR036291">
    <property type="entry name" value="NAD(P)-bd_dom_sf"/>
</dbReference>
<keyword evidence="3" id="KW-1185">Reference proteome</keyword>
<dbReference type="Gene3D" id="3.40.50.720">
    <property type="entry name" value="NAD(P)-binding Rossmann-like Domain"/>
    <property type="match status" value="1"/>
</dbReference>
<evidence type="ECO:0000313" key="3">
    <source>
        <dbReference type="Proteomes" id="UP000467305"/>
    </source>
</evidence>
<dbReference type="AlphaFoldDB" id="A0A7J5A8S1"/>
<dbReference type="GO" id="GO:0042602">
    <property type="term" value="F:riboflavin reductase (NADPH) activity"/>
    <property type="evidence" value="ECO:0007669"/>
    <property type="project" value="TreeGrafter"/>
</dbReference>
<dbReference type="PANTHER" id="PTHR43355">
    <property type="entry name" value="FLAVIN REDUCTASE (NADPH)"/>
    <property type="match status" value="1"/>
</dbReference>
<reference evidence="2 3" key="1">
    <citation type="submission" date="2019-09" db="EMBL/GenBank/DDBJ databases">
        <authorList>
            <person name="Cao W.R."/>
        </authorList>
    </citation>
    <scope>NUCLEOTIDE SEQUENCE [LARGE SCALE GENOMIC DNA]</scope>
    <source>
        <strain evidence="3">a4</strain>
    </source>
</reference>
<name>A0A7J5A8S1_9FLAO</name>
<gene>
    <name evidence="2" type="ORF">F7018_15730</name>
</gene>
<protein>
    <submittedName>
        <fullName evidence="2">NAD(P)H-binding protein</fullName>
    </submittedName>
</protein>
<dbReference type="GO" id="GO:0004074">
    <property type="term" value="F:biliverdin reductase [NAD(P)H] activity"/>
    <property type="evidence" value="ECO:0007669"/>
    <property type="project" value="TreeGrafter"/>
</dbReference>
<organism evidence="2 3">
    <name type="scientific">Tenacibaculum aiptasiae</name>
    <dbReference type="NCBI Taxonomy" id="426481"/>
    <lineage>
        <taxon>Bacteria</taxon>
        <taxon>Pseudomonadati</taxon>
        <taxon>Bacteroidota</taxon>
        <taxon>Flavobacteriia</taxon>
        <taxon>Flavobacteriales</taxon>
        <taxon>Flavobacteriaceae</taxon>
        <taxon>Tenacibaculum</taxon>
    </lineage>
</organism>